<evidence type="ECO:0000256" key="3">
    <source>
        <dbReference type="ARBA" id="ARBA00022824"/>
    </source>
</evidence>
<keyword evidence="4 7" id="KW-1133">Transmembrane helix</keyword>
<evidence type="ECO:0000313" key="8">
    <source>
        <dbReference type="EMBL" id="PGH02714.1"/>
    </source>
</evidence>
<evidence type="ECO:0000256" key="4">
    <source>
        <dbReference type="ARBA" id="ARBA00022989"/>
    </source>
</evidence>
<name>A0A2B7WTL4_POLH7</name>
<dbReference type="GO" id="GO:0000139">
    <property type="term" value="C:Golgi membrane"/>
    <property type="evidence" value="ECO:0007669"/>
    <property type="project" value="InterPro"/>
</dbReference>
<comment type="caution">
    <text evidence="8">The sequence shown here is derived from an EMBL/GenBank/DDBJ whole genome shotgun (WGS) entry which is preliminary data.</text>
</comment>
<dbReference type="Proteomes" id="UP000224634">
    <property type="component" value="Unassembled WGS sequence"/>
</dbReference>
<gene>
    <name evidence="8" type="ORF">AJ80_08811</name>
</gene>
<feature type="transmembrane region" description="Helical" evidence="7">
    <location>
        <begin position="262"/>
        <end position="280"/>
    </location>
</feature>
<feature type="transmembrane region" description="Helical" evidence="7">
    <location>
        <begin position="142"/>
        <end position="160"/>
    </location>
</feature>
<proteinExistence type="predicted"/>
<dbReference type="OrthoDB" id="408493at2759"/>
<evidence type="ECO:0008006" key="10">
    <source>
        <dbReference type="Google" id="ProtNLM"/>
    </source>
</evidence>
<feature type="region of interest" description="Disordered" evidence="6">
    <location>
        <begin position="367"/>
        <end position="458"/>
    </location>
</feature>
<evidence type="ECO:0000256" key="6">
    <source>
        <dbReference type="SAM" id="MobiDB-lite"/>
    </source>
</evidence>
<organism evidence="8 9">
    <name type="scientific">Polytolypa hystricis (strain UAMH7299)</name>
    <dbReference type="NCBI Taxonomy" id="1447883"/>
    <lineage>
        <taxon>Eukaryota</taxon>
        <taxon>Fungi</taxon>
        <taxon>Dikarya</taxon>
        <taxon>Ascomycota</taxon>
        <taxon>Pezizomycotina</taxon>
        <taxon>Eurotiomycetes</taxon>
        <taxon>Eurotiomycetidae</taxon>
        <taxon>Onygenales</taxon>
        <taxon>Onygenales incertae sedis</taxon>
        <taxon>Polytolypa</taxon>
    </lineage>
</organism>
<feature type="transmembrane region" description="Helical" evidence="7">
    <location>
        <begin position="223"/>
        <end position="242"/>
    </location>
</feature>
<dbReference type="SUPFAM" id="SSF103481">
    <property type="entry name" value="Multidrug resistance efflux transporter EmrE"/>
    <property type="match status" value="1"/>
</dbReference>
<feature type="transmembrane region" description="Helical" evidence="7">
    <location>
        <begin position="292"/>
        <end position="314"/>
    </location>
</feature>
<keyword evidence="3" id="KW-0256">Endoplasmic reticulum</keyword>
<reference evidence="8 9" key="1">
    <citation type="submission" date="2017-10" db="EMBL/GenBank/DDBJ databases">
        <title>Comparative genomics in systemic dimorphic fungi from Ajellomycetaceae.</title>
        <authorList>
            <person name="Munoz J.F."/>
            <person name="Mcewen J.G."/>
            <person name="Clay O.K."/>
            <person name="Cuomo C.A."/>
        </authorList>
    </citation>
    <scope>NUCLEOTIDE SEQUENCE [LARGE SCALE GENOMIC DNA]</scope>
    <source>
        <strain evidence="8 9">UAMH7299</strain>
    </source>
</reference>
<evidence type="ECO:0000256" key="1">
    <source>
        <dbReference type="ARBA" id="ARBA00004477"/>
    </source>
</evidence>
<dbReference type="InterPro" id="IPR037185">
    <property type="entry name" value="EmrE-like"/>
</dbReference>
<comment type="subcellular location">
    <subcellularLocation>
        <location evidence="1">Endoplasmic reticulum membrane</location>
        <topology evidence="1">Multi-pass membrane protein</topology>
    </subcellularLocation>
</comment>
<dbReference type="Pfam" id="PF04142">
    <property type="entry name" value="Nuc_sug_transp"/>
    <property type="match status" value="1"/>
</dbReference>
<dbReference type="InterPro" id="IPR007271">
    <property type="entry name" value="Nuc_sug_transpt"/>
</dbReference>
<protein>
    <recommendedName>
        <fullName evidence="10">UDP-galactose transporter</fullName>
    </recommendedName>
</protein>
<feature type="transmembrane region" description="Helical" evidence="7">
    <location>
        <begin position="115"/>
        <end position="135"/>
    </location>
</feature>
<feature type="compositionally biased region" description="Polar residues" evidence="6">
    <location>
        <begin position="395"/>
        <end position="406"/>
    </location>
</feature>
<keyword evidence="9" id="KW-1185">Reference proteome</keyword>
<dbReference type="STRING" id="1447883.A0A2B7WTL4"/>
<dbReference type="NCBIfam" id="TIGR00803">
    <property type="entry name" value="nst"/>
    <property type="match status" value="1"/>
</dbReference>
<keyword evidence="2 7" id="KW-0812">Transmembrane</keyword>
<dbReference type="PANTHER" id="PTHR10231">
    <property type="entry name" value="NUCLEOTIDE-SUGAR TRANSMEMBRANE TRANSPORTER"/>
    <property type="match status" value="1"/>
</dbReference>
<evidence type="ECO:0000313" key="9">
    <source>
        <dbReference type="Proteomes" id="UP000224634"/>
    </source>
</evidence>
<evidence type="ECO:0000256" key="7">
    <source>
        <dbReference type="SAM" id="Phobius"/>
    </source>
</evidence>
<dbReference type="GO" id="GO:0015165">
    <property type="term" value="F:pyrimidine nucleotide-sugar transmembrane transporter activity"/>
    <property type="evidence" value="ECO:0007669"/>
    <property type="project" value="InterPro"/>
</dbReference>
<dbReference type="EMBL" id="PDNA01000220">
    <property type="protein sequence ID" value="PGH02714.1"/>
    <property type="molecule type" value="Genomic_DNA"/>
</dbReference>
<dbReference type="AlphaFoldDB" id="A0A2B7WTL4"/>
<evidence type="ECO:0000256" key="2">
    <source>
        <dbReference type="ARBA" id="ARBA00022692"/>
    </source>
</evidence>
<sequence length="458" mass="49662">MPNFYGYSFWTEERKLTETAQLLHYSRVVPVVGGRRYIPSTAVFLTEVIKLAVCLTLALYDVSKSIPSSMPATSLFSSLSARVFTGDSWKLVVPAALYTLGNSLQYVGLSNFEPATFQVTYQLKLVVASVFGLLVLKRNITLGKWIALLLVVGGVVIVQLPNATTSNPVDAAYMHFPRSFEEFRNMGAVARENLERNLHKRSATYEGIEADILLGATRMNGKIGLLATVIGCIASGLAGVSFEKVLRDSPSSASIWTRNVQLAIYSIFPALFIGVVFLDGEKVAKTGFFEGYNWVVWTVIGVQAFGGLLASYVISYSEHSLRNYATACSILASSFAGNFLFESKLTGHFILGTSLVVAATYFYSEGASPSLSNKSSISSRPRPPPIRIDDEKYTDGTTSSSENTGGALSPPNDFSIKLPTTPLIAEASAFATSRPDSPGHTRLNPARGSYFAKQHRDG</sequence>
<evidence type="ECO:0000256" key="5">
    <source>
        <dbReference type="ARBA" id="ARBA00023136"/>
    </source>
</evidence>
<accession>A0A2B7WTL4</accession>
<keyword evidence="5 7" id="KW-0472">Membrane</keyword>
<feature type="compositionally biased region" description="Low complexity" evidence="6">
    <location>
        <begin position="368"/>
        <end position="380"/>
    </location>
</feature>